<accession>A0ABY3R1M7</accession>
<keyword evidence="2" id="KW-1185">Reference proteome</keyword>
<sequence>MDTARVDICYRPLRVAWAIHSTDKEGFRLAVRLSHTMWGGRFNPVVMADRSGEARQLVELYRVDVVIPIGTDPTVVALPGQFPHLITPYFPDRLFLPHQSEATRAHLLDVHNALVHWRTSGAWKPVDEQGIRQFGWDDDDPLGDTFLIHYGAYPAADDIGIDYLELLGQATLAIQCRIEKDAPVPLDVHEHPSIGFLSRHGLRRHYSVRPGWDYPGFYSGSADSLDDLVTFWNLRAADISLQFFDPAHAERYAIIKPAWEERTRAQLAPLDEHRRKIAVWSRTTPVETAVAAFTGQPLNACQVGGPFFWNGGAVRPPMMILGEASSLGVFGREQGKPKVSFTLSDKPFCSDKWFYTQHLVASVTLAGGDAQHTFHPPYVPEWNEFYAREMHFQYNKFRIEPERNGVVIDVADHDAFLVGLPNGPLVTQLFHAAGVQAKLSGGGLIARQLLAKLGGLNGARVFKIPGVRRLLRTYGPRDVFTKKSALQLIGARDPNNPTVHFDAHKQLYIEPRPHGTDLTSAAVFAYLVEKDLFRMGSELTCPSCSLPNWVALDDLRQRNTCDLCGASFDATRQLVDRELQYRRSGLLGLEKNSQGAVPVLMVLQQLDINLNGLSRDAIFAPSYDIIPSGGGDPFEIDLVVIAPSRGFREKADVILGECKDQGGVIDKMDIENLRRAADALPKDRFETYILLAKLAPFTASEVELARSLNGPYQRRVIMLTARELEPYHLLERTQKELGVSSHGGSAEELANITTQIYFTDPIDASKLA</sequence>
<organism evidence="1 2">
    <name type="scientific">Bradyrhizobium barranii</name>
    <dbReference type="NCBI Taxonomy" id="2992140"/>
    <lineage>
        <taxon>Bacteria</taxon>
        <taxon>Pseudomonadati</taxon>
        <taxon>Pseudomonadota</taxon>
        <taxon>Alphaproteobacteria</taxon>
        <taxon>Hyphomicrobiales</taxon>
        <taxon>Nitrobacteraceae</taxon>
        <taxon>Bradyrhizobium</taxon>
    </lineage>
</organism>
<name>A0ABY3R1M7_9BRAD</name>
<geneLocation type="plasmid" evidence="1 2">
    <name>pCC829_2</name>
</geneLocation>
<keyword evidence="1" id="KW-0614">Plasmid</keyword>
<reference evidence="1" key="1">
    <citation type="submission" date="2021-11" db="EMBL/GenBank/DDBJ databases">
        <title>Australian commercial rhizobial inoculants.</title>
        <authorList>
            <person name="Kohlmeier M.G."/>
            <person name="O'Hara G.W."/>
            <person name="Colombi E."/>
            <person name="Ramsay J.P."/>
            <person name="Terpolilli J."/>
        </authorList>
    </citation>
    <scope>NUCLEOTIDE SEQUENCE</scope>
    <source>
        <strain evidence="1">CC829</strain>
        <plasmid evidence="1">pCC829_2</plasmid>
    </source>
</reference>
<gene>
    <name evidence="1" type="ORF">BjapCC829_49660</name>
</gene>
<evidence type="ECO:0000313" key="1">
    <source>
        <dbReference type="EMBL" id="UFW92017.1"/>
    </source>
</evidence>
<dbReference type="EMBL" id="CP088102">
    <property type="protein sequence ID" value="UFW92017.1"/>
    <property type="molecule type" value="Genomic_DNA"/>
</dbReference>
<proteinExistence type="predicted"/>
<evidence type="ECO:0000313" key="2">
    <source>
        <dbReference type="Proteomes" id="UP001430990"/>
    </source>
</evidence>
<evidence type="ECO:0008006" key="3">
    <source>
        <dbReference type="Google" id="ProtNLM"/>
    </source>
</evidence>
<dbReference type="Proteomes" id="UP001430990">
    <property type="component" value="Plasmid pCC829_2"/>
</dbReference>
<protein>
    <recommendedName>
        <fullName evidence="3">Restriction endonuclease</fullName>
    </recommendedName>
</protein>
<dbReference type="RefSeq" id="WP_231145838.1">
    <property type="nucleotide sequence ID" value="NZ_CP088102.1"/>
</dbReference>